<gene>
    <name evidence="2" type="ORF">E2562_031927</name>
</gene>
<proteinExistence type="predicted"/>
<comment type="caution">
    <text evidence="2">The sequence shown here is derived from an EMBL/GenBank/DDBJ whole genome shotgun (WGS) entry which is preliminary data.</text>
</comment>
<organism evidence="2 3">
    <name type="scientific">Oryza meyeriana var. granulata</name>
    <dbReference type="NCBI Taxonomy" id="110450"/>
    <lineage>
        <taxon>Eukaryota</taxon>
        <taxon>Viridiplantae</taxon>
        <taxon>Streptophyta</taxon>
        <taxon>Embryophyta</taxon>
        <taxon>Tracheophyta</taxon>
        <taxon>Spermatophyta</taxon>
        <taxon>Magnoliopsida</taxon>
        <taxon>Liliopsida</taxon>
        <taxon>Poales</taxon>
        <taxon>Poaceae</taxon>
        <taxon>BOP clade</taxon>
        <taxon>Oryzoideae</taxon>
        <taxon>Oryzeae</taxon>
        <taxon>Oryzinae</taxon>
        <taxon>Oryza</taxon>
        <taxon>Oryza meyeriana</taxon>
    </lineage>
</organism>
<accession>A0A6G1DRV0</accession>
<reference evidence="2 3" key="1">
    <citation type="submission" date="2019-11" db="EMBL/GenBank/DDBJ databases">
        <title>Whole genome sequence of Oryza granulata.</title>
        <authorList>
            <person name="Li W."/>
        </authorList>
    </citation>
    <scope>NUCLEOTIDE SEQUENCE [LARGE SCALE GENOMIC DNA]</scope>
    <source>
        <strain evidence="3">cv. Menghai</strain>
        <tissue evidence="2">Leaf</tissue>
    </source>
</reference>
<feature type="region of interest" description="Disordered" evidence="1">
    <location>
        <begin position="91"/>
        <end position="125"/>
    </location>
</feature>
<dbReference type="Proteomes" id="UP000479710">
    <property type="component" value="Unassembled WGS sequence"/>
</dbReference>
<dbReference type="EMBL" id="SPHZ02000006">
    <property type="protein sequence ID" value="KAF0914824.1"/>
    <property type="molecule type" value="Genomic_DNA"/>
</dbReference>
<keyword evidence="3" id="KW-1185">Reference proteome</keyword>
<protein>
    <submittedName>
        <fullName evidence="2">Uncharacterized protein</fullName>
    </submittedName>
</protein>
<dbReference type="AlphaFoldDB" id="A0A6G1DRV0"/>
<evidence type="ECO:0000313" key="2">
    <source>
        <dbReference type="EMBL" id="KAF0914824.1"/>
    </source>
</evidence>
<name>A0A6G1DRV0_9ORYZ</name>
<evidence type="ECO:0000313" key="3">
    <source>
        <dbReference type="Proteomes" id="UP000479710"/>
    </source>
</evidence>
<sequence>MCCAVPYVTNRSGHKARDFPSFADISMTSAPQDLRHRHCLEEAPARARNPIHRRPDAVPELLPELREERHRSSPNPLISNSTRRCLSTISYLLPPTPTPPEAPPVPGASERRRRARSVGTVSSPPRLAMRPKALLSSPPLAPASYACQF</sequence>
<feature type="compositionally biased region" description="Pro residues" evidence="1">
    <location>
        <begin position="94"/>
        <end position="106"/>
    </location>
</feature>
<evidence type="ECO:0000256" key="1">
    <source>
        <dbReference type="SAM" id="MobiDB-lite"/>
    </source>
</evidence>